<dbReference type="PANTHER" id="PTHR16305:SF35">
    <property type="entry name" value="TRANSCRIPTIONAL ACTIVATOR DOMAIN"/>
    <property type="match status" value="1"/>
</dbReference>
<sequence>MLVLRGEAGIGKTALLDFAVEQAGALRVLRTRCVQTEADLAFSALTDLLHPAADVLDRLPPPRRRALRICLGIEDPDQTSPASPVTTGLATLDVLGELAPALVVIDDMQWMDAASRDAVLFAARRLHGEGVALIVAERPGHEETATAPVLHLPGLNVEAAGELVAVVRGRPPGPVQLQELMRHSQGNPLALIELAKQGDRRTRDPATAVLPVPEVIAAAYRSRLERLRPGVRRGLLVCAASFTGEVREIAAALCHSGLRELAEAEDGGLVTIGDRIEFVHPLLRSTVYHDASPSQRRAAHQRLAQTGAEPGSGHRDQRAWHAAAATLGPDPAVADALERLGEDSRVRGALRETHRAFLRAAELSVDDATRARRALAAATAAQLAGHIEAAADALDLALRAAPGPRLLAEIEQVRTQIGFTRSAPAEVFTAVSGMAGNAAQDAPDLAATLWTTAAGIGAVAGLVAQASQAAEHACHLARGEQSTMDAQVLRAHTLLLTGDSASARRILDTWTTRLAARNPLEHGTEVFGFATMDLMWLDDHTTARAILVSAITEARRAEALERLSSLLSVLADLEVRLGRWHAAYSAAAECQTTAETLGQPLLAGYGASSLARVDAAQGNQQQCLENAGRTLALLLPAGADLVTPYAELALGQLWLSLGDHDRAADQLLTLARRVHGLGVVNPVVFPYHTDLVAALWYSGRHEEASAAVADLDREVGRCPTPSNLATLAHCRGLVTAEETETRQAFEDALTLNTQLGNDFTTARTRMAYGERLRRARRRSLAQEQLTQAAAAFERLRATPWLHRANGELQIGLNRPRQDISTLTSHETRIVHLVADGLSNREIALKLFLSVKTVEYHLGNVYRKLGVRARVELVRLWSGT</sequence>
<keyword evidence="1" id="KW-0547">Nucleotide-binding</keyword>
<evidence type="ECO:0000256" key="1">
    <source>
        <dbReference type="ARBA" id="ARBA00022741"/>
    </source>
</evidence>
<dbReference type="GO" id="GO:0005737">
    <property type="term" value="C:cytoplasm"/>
    <property type="evidence" value="ECO:0007669"/>
    <property type="project" value="TreeGrafter"/>
</dbReference>
<dbReference type="PROSITE" id="PS50043">
    <property type="entry name" value="HTH_LUXR_2"/>
    <property type="match status" value="1"/>
</dbReference>
<dbReference type="CDD" id="cd06170">
    <property type="entry name" value="LuxR_C_like"/>
    <property type="match status" value="1"/>
</dbReference>
<dbReference type="PRINTS" id="PR00038">
    <property type="entry name" value="HTHLUXR"/>
</dbReference>
<reference evidence="5 6" key="1">
    <citation type="submission" date="2020-08" db="EMBL/GenBank/DDBJ databases">
        <title>Sequencing the genomes of 1000 actinobacteria strains.</title>
        <authorList>
            <person name="Klenk H.-P."/>
        </authorList>
    </citation>
    <scope>NUCLEOTIDE SEQUENCE [LARGE SCALE GENOMIC DNA]</scope>
    <source>
        <strain evidence="5 6">DSM 44230</strain>
    </source>
</reference>
<keyword evidence="5" id="KW-0238">DNA-binding</keyword>
<evidence type="ECO:0000256" key="3">
    <source>
        <dbReference type="SAM" id="MobiDB-lite"/>
    </source>
</evidence>
<gene>
    <name evidence="5" type="ORF">HNR67_007932</name>
</gene>
<comment type="caution">
    <text evidence="5">The sequence shown here is derived from an EMBL/GenBank/DDBJ whole genome shotgun (WGS) entry which is preliminary data.</text>
</comment>
<keyword evidence="6" id="KW-1185">Reference proteome</keyword>
<evidence type="ECO:0000313" key="5">
    <source>
        <dbReference type="EMBL" id="MBB4681814.1"/>
    </source>
</evidence>
<dbReference type="SMART" id="SM00421">
    <property type="entry name" value="HTH_LUXR"/>
    <property type="match status" value="1"/>
</dbReference>
<dbReference type="GO" id="GO:0005524">
    <property type="term" value="F:ATP binding"/>
    <property type="evidence" value="ECO:0007669"/>
    <property type="project" value="UniProtKB-KW"/>
</dbReference>
<dbReference type="PROSITE" id="PS00622">
    <property type="entry name" value="HTH_LUXR_1"/>
    <property type="match status" value="1"/>
</dbReference>
<dbReference type="GO" id="GO:0003677">
    <property type="term" value="F:DNA binding"/>
    <property type="evidence" value="ECO:0007669"/>
    <property type="project" value="UniProtKB-KW"/>
</dbReference>
<dbReference type="InterPro" id="IPR036388">
    <property type="entry name" value="WH-like_DNA-bd_sf"/>
</dbReference>
<dbReference type="InterPro" id="IPR016032">
    <property type="entry name" value="Sig_transdc_resp-reg_C-effctor"/>
</dbReference>
<dbReference type="Pfam" id="PF13191">
    <property type="entry name" value="AAA_16"/>
    <property type="match status" value="1"/>
</dbReference>
<dbReference type="AlphaFoldDB" id="A0A7W7CLV6"/>
<dbReference type="Gene3D" id="1.25.40.10">
    <property type="entry name" value="Tetratricopeptide repeat domain"/>
    <property type="match status" value="1"/>
</dbReference>
<dbReference type="SUPFAM" id="SSF52540">
    <property type="entry name" value="P-loop containing nucleoside triphosphate hydrolases"/>
    <property type="match status" value="1"/>
</dbReference>
<evidence type="ECO:0000313" key="6">
    <source>
        <dbReference type="Proteomes" id="UP000533598"/>
    </source>
</evidence>
<name>A0A7W7CLV6_9PSEU</name>
<dbReference type="SUPFAM" id="SSF46894">
    <property type="entry name" value="C-terminal effector domain of the bipartite response regulators"/>
    <property type="match status" value="1"/>
</dbReference>
<evidence type="ECO:0000259" key="4">
    <source>
        <dbReference type="PROSITE" id="PS50043"/>
    </source>
</evidence>
<dbReference type="Proteomes" id="UP000533598">
    <property type="component" value="Unassembled WGS sequence"/>
</dbReference>
<proteinExistence type="predicted"/>
<dbReference type="PANTHER" id="PTHR16305">
    <property type="entry name" value="TESTICULAR SOLUBLE ADENYLYL CYCLASE"/>
    <property type="match status" value="1"/>
</dbReference>
<dbReference type="SUPFAM" id="SSF48452">
    <property type="entry name" value="TPR-like"/>
    <property type="match status" value="1"/>
</dbReference>
<dbReference type="GO" id="GO:0006355">
    <property type="term" value="P:regulation of DNA-templated transcription"/>
    <property type="evidence" value="ECO:0007669"/>
    <property type="project" value="InterPro"/>
</dbReference>
<dbReference type="Pfam" id="PF00196">
    <property type="entry name" value="GerE"/>
    <property type="match status" value="1"/>
</dbReference>
<dbReference type="InterPro" id="IPR000792">
    <property type="entry name" value="Tscrpt_reg_LuxR_C"/>
</dbReference>
<keyword evidence="2" id="KW-0067">ATP-binding</keyword>
<feature type="domain" description="HTH luxR-type" evidence="4">
    <location>
        <begin position="815"/>
        <end position="879"/>
    </location>
</feature>
<dbReference type="InterPro" id="IPR027417">
    <property type="entry name" value="P-loop_NTPase"/>
</dbReference>
<dbReference type="InterPro" id="IPR041664">
    <property type="entry name" value="AAA_16"/>
</dbReference>
<accession>A0A7W7CLV6</accession>
<dbReference type="Gene3D" id="1.10.10.10">
    <property type="entry name" value="Winged helix-like DNA-binding domain superfamily/Winged helix DNA-binding domain"/>
    <property type="match status" value="1"/>
</dbReference>
<feature type="region of interest" description="Disordered" evidence="3">
    <location>
        <begin position="290"/>
        <end position="319"/>
    </location>
</feature>
<dbReference type="EMBL" id="JACHMH010000001">
    <property type="protein sequence ID" value="MBB4681814.1"/>
    <property type="molecule type" value="Genomic_DNA"/>
</dbReference>
<protein>
    <submittedName>
        <fullName evidence="5">DNA-binding CsgD family transcriptional regulator</fullName>
    </submittedName>
</protein>
<organism evidence="5 6">
    <name type="scientific">Crossiella cryophila</name>
    <dbReference type="NCBI Taxonomy" id="43355"/>
    <lineage>
        <taxon>Bacteria</taxon>
        <taxon>Bacillati</taxon>
        <taxon>Actinomycetota</taxon>
        <taxon>Actinomycetes</taxon>
        <taxon>Pseudonocardiales</taxon>
        <taxon>Pseudonocardiaceae</taxon>
        <taxon>Crossiella</taxon>
    </lineage>
</organism>
<evidence type="ECO:0000256" key="2">
    <source>
        <dbReference type="ARBA" id="ARBA00022840"/>
    </source>
</evidence>
<dbReference type="InterPro" id="IPR011990">
    <property type="entry name" value="TPR-like_helical_dom_sf"/>
</dbReference>
<dbReference type="GO" id="GO:0004016">
    <property type="term" value="F:adenylate cyclase activity"/>
    <property type="evidence" value="ECO:0007669"/>
    <property type="project" value="TreeGrafter"/>
</dbReference>